<feature type="region of interest" description="Disordered" evidence="1">
    <location>
        <begin position="205"/>
        <end position="259"/>
    </location>
</feature>
<dbReference type="AlphaFoldDB" id="A0A1C7LQ81"/>
<feature type="region of interest" description="Disordered" evidence="1">
    <location>
        <begin position="1"/>
        <end position="27"/>
    </location>
</feature>
<accession>A0A1C7LQ81</accession>
<proteinExistence type="predicted"/>
<keyword evidence="3" id="KW-1185">Reference proteome</keyword>
<gene>
    <name evidence="2" type="ORF">A0H81_13566</name>
</gene>
<dbReference type="STRING" id="5627.A0A1C7LQ81"/>
<reference evidence="2 3" key="1">
    <citation type="submission" date="2016-03" db="EMBL/GenBank/DDBJ databases">
        <title>Whole genome sequencing of Grifola frondosa 9006-11.</title>
        <authorList>
            <person name="Min B."/>
            <person name="Park H."/>
            <person name="Kim J.-G."/>
            <person name="Cho H."/>
            <person name="Oh Y.-L."/>
            <person name="Kong W.-S."/>
            <person name="Choi I.-G."/>
        </authorList>
    </citation>
    <scope>NUCLEOTIDE SEQUENCE [LARGE SCALE GENOMIC DNA]</scope>
    <source>
        <strain evidence="2 3">9006-11</strain>
    </source>
</reference>
<organism evidence="2 3">
    <name type="scientific">Grifola frondosa</name>
    <name type="common">Maitake</name>
    <name type="synonym">Polyporus frondosus</name>
    <dbReference type="NCBI Taxonomy" id="5627"/>
    <lineage>
        <taxon>Eukaryota</taxon>
        <taxon>Fungi</taxon>
        <taxon>Dikarya</taxon>
        <taxon>Basidiomycota</taxon>
        <taxon>Agaricomycotina</taxon>
        <taxon>Agaricomycetes</taxon>
        <taxon>Polyporales</taxon>
        <taxon>Grifolaceae</taxon>
        <taxon>Grifola</taxon>
    </lineage>
</organism>
<sequence>MHGMGEPSAVQMFDPQQQRPGSAGHAQQELDARYGAGAPRGNPFSPNPHGGIALPPLNAALGAEGMMMPMGPMGGHMINMMPFSNASPSYVRSGSAGGNGAGAPSRTHSPLAGPGMSSGPGTMLPPPQNLAHFQPHGLNNHGHPHSFYHHSSPPPTGGLQAMSGVPLMPSLADLERHYFEMGEQRRKLEEMLARTDRMMEGMRRGMEEMKAGSKPQSAQGTSQGEPQPSSQAVPLNRSERPGSRESVWPVAPAESAPRD</sequence>
<dbReference type="EMBL" id="LUGG01000031">
    <property type="protein sequence ID" value="OBZ66396.1"/>
    <property type="molecule type" value="Genomic_DNA"/>
</dbReference>
<feature type="region of interest" description="Disordered" evidence="1">
    <location>
        <begin position="142"/>
        <end position="164"/>
    </location>
</feature>
<dbReference type="OrthoDB" id="2796832at2759"/>
<dbReference type="OMA" id="ERHYFEM"/>
<name>A0A1C7LQ81_GRIFR</name>
<evidence type="ECO:0000313" key="2">
    <source>
        <dbReference type="EMBL" id="OBZ66396.1"/>
    </source>
</evidence>
<comment type="caution">
    <text evidence="2">The sequence shown here is derived from an EMBL/GenBank/DDBJ whole genome shotgun (WGS) entry which is preliminary data.</text>
</comment>
<dbReference type="Proteomes" id="UP000092993">
    <property type="component" value="Unassembled WGS sequence"/>
</dbReference>
<evidence type="ECO:0000256" key="1">
    <source>
        <dbReference type="SAM" id="MobiDB-lite"/>
    </source>
</evidence>
<feature type="region of interest" description="Disordered" evidence="1">
    <location>
        <begin position="89"/>
        <end position="121"/>
    </location>
</feature>
<protein>
    <submittedName>
        <fullName evidence="2">Uncharacterized protein</fullName>
    </submittedName>
</protein>
<evidence type="ECO:0000313" key="3">
    <source>
        <dbReference type="Proteomes" id="UP000092993"/>
    </source>
</evidence>
<feature type="compositionally biased region" description="Polar residues" evidence="1">
    <location>
        <begin position="214"/>
        <end position="233"/>
    </location>
</feature>